<organism evidence="3 4">
    <name type="scientific">Donghicola tyrosinivorans</name>
    <dbReference type="NCBI Taxonomy" id="1652492"/>
    <lineage>
        <taxon>Bacteria</taxon>
        <taxon>Pseudomonadati</taxon>
        <taxon>Pseudomonadota</taxon>
        <taxon>Alphaproteobacteria</taxon>
        <taxon>Rhodobacterales</taxon>
        <taxon>Roseobacteraceae</taxon>
        <taxon>Donghicola</taxon>
    </lineage>
</organism>
<dbReference type="SUPFAM" id="SSF46785">
    <property type="entry name" value="Winged helix' DNA-binding domain"/>
    <property type="match status" value="1"/>
</dbReference>
<dbReference type="InterPro" id="IPR058163">
    <property type="entry name" value="LysR-type_TF_proteobact-type"/>
</dbReference>
<comment type="similarity">
    <text evidence="1">Belongs to the LysR transcriptional regulatory family.</text>
</comment>
<dbReference type="InterPro" id="IPR000847">
    <property type="entry name" value="LysR_HTH_N"/>
</dbReference>
<dbReference type="GO" id="GO:0043565">
    <property type="term" value="F:sequence-specific DNA binding"/>
    <property type="evidence" value="ECO:0007669"/>
    <property type="project" value="TreeGrafter"/>
</dbReference>
<sequence length="289" mass="32460">MENWDDLRFCLALSRYHTMSAAAEHLGTNVGTVSRRIHGFAERLGFPLFEKNGVGWAPTEEAKGLIACAEQTEQQLIFVTSQCDAGARDREIRVSCAPEMRQAELIRKVGEFWRNNPDIRLNMSFRTASLAYGETDILITPELISEGNLLRKRVGSITYGIWCGADFQGRDQLKGWIMSQGMQGVEGLYGELRDRFGAPYLTTSDRTVEADVVVDAPFCAVLSEPYALSHGGLRLLSEYSGMEQDIYLYIHALRKKDATVRRVMDWLEGTFAARSDRLVLSAIPDQHLD</sequence>
<dbReference type="GO" id="GO:0003700">
    <property type="term" value="F:DNA-binding transcription factor activity"/>
    <property type="evidence" value="ECO:0007669"/>
    <property type="project" value="InterPro"/>
</dbReference>
<dbReference type="EMBL" id="PVTQ01000009">
    <property type="protein sequence ID" value="PRY87865.1"/>
    <property type="molecule type" value="Genomic_DNA"/>
</dbReference>
<dbReference type="RefSeq" id="WP_106265814.1">
    <property type="nucleotide sequence ID" value="NZ_PVTQ01000009.1"/>
</dbReference>
<dbReference type="OrthoDB" id="7768317at2"/>
<keyword evidence="4" id="KW-1185">Reference proteome</keyword>
<reference evidence="3 4" key="1">
    <citation type="submission" date="2018-03" db="EMBL/GenBank/DDBJ databases">
        <title>Genomic Encyclopedia of Archaeal and Bacterial Type Strains, Phase II (KMG-II): from individual species to whole genera.</title>
        <authorList>
            <person name="Goeker M."/>
        </authorList>
    </citation>
    <scope>NUCLEOTIDE SEQUENCE [LARGE SCALE GENOMIC DNA]</scope>
    <source>
        <strain evidence="3 4">DSM 100212</strain>
    </source>
</reference>
<dbReference type="Proteomes" id="UP000238392">
    <property type="component" value="Unassembled WGS sequence"/>
</dbReference>
<dbReference type="Pfam" id="PF00126">
    <property type="entry name" value="HTH_1"/>
    <property type="match status" value="1"/>
</dbReference>
<dbReference type="InterPro" id="IPR036390">
    <property type="entry name" value="WH_DNA-bd_sf"/>
</dbReference>
<evidence type="ECO:0000313" key="4">
    <source>
        <dbReference type="Proteomes" id="UP000238392"/>
    </source>
</evidence>
<dbReference type="AlphaFoldDB" id="A0A2T0WMF6"/>
<name>A0A2T0WMF6_9RHOB</name>
<gene>
    <name evidence="3" type="ORF">CLV74_109189</name>
</gene>
<dbReference type="GO" id="GO:0006351">
    <property type="term" value="P:DNA-templated transcription"/>
    <property type="evidence" value="ECO:0007669"/>
    <property type="project" value="TreeGrafter"/>
</dbReference>
<accession>A0A2T0WMF6</accession>
<dbReference type="PANTHER" id="PTHR30537:SF3">
    <property type="entry name" value="TRANSCRIPTIONAL REGULATORY PROTEIN"/>
    <property type="match status" value="1"/>
</dbReference>
<dbReference type="Gene3D" id="3.40.190.10">
    <property type="entry name" value="Periplasmic binding protein-like II"/>
    <property type="match status" value="1"/>
</dbReference>
<comment type="caution">
    <text evidence="3">The sequence shown here is derived from an EMBL/GenBank/DDBJ whole genome shotgun (WGS) entry which is preliminary data.</text>
</comment>
<proteinExistence type="inferred from homology"/>
<evidence type="ECO:0000259" key="2">
    <source>
        <dbReference type="PROSITE" id="PS50931"/>
    </source>
</evidence>
<dbReference type="PANTHER" id="PTHR30537">
    <property type="entry name" value="HTH-TYPE TRANSCRIPTIONAL REGULATOR"/>
    <property type="match status" value="1"/>
</dbReference>
<feature type="domain" description="HTH lysR-type" evidence="2">
    <location>
        <begin position="1"/>
        <end position="59"/>
    </location>
</feature>
<dbReference type="Gene3D" id="1.10.10.10">
    <property type="entry name" value="Winged helix-like DNA-binding domain superfamily/Winged helix DNA-binding domain"/>
    <property type="match status" value="1"/>
</dbReference>
<protein>
    <submittedName>
        <fullName evidence="3">DNA-binding transcriptional LysR family regulator</fullName>
    </submittedName>
</protein>
<dbReference type="InterPro" id="IPR036388">
    <property type="entry name" value="WH-like_DNA-bd_sf"/>
</dbReference>
<dbReference type="PROSITE" id="PS50931">
    <property type="entry name" value="HTH_LYSR"/>
    <property type="match status" value="1"/>
</dbReference>
<evidence type="ECO:0000313" key="3">
    <source>
        <dbReference type="EMBL" id="PRY87865.1"/>
    </source>
</evidence>
<evidence type="ECO:0000256" key="1">
    <source>
        <dbReference type="ARBA" id="ARBA00009437"/>
    </source>
</evidence>
<keyword evidence="3" id="KW-0238">DNA-binding</keyword>
<dbReference type="SUPFAM" id="SSF53850">
    <property type="entry name" value="Periplasmic binding protein-like II"/>
    <property type="match status" value="1"/>
</dbReference>